<accession>A0A9D2DDU9</accession>
<dbReference type="AlphaFoldDB" id="A0A9D2DDU9"/>
<evidence type="ECO:0000313" key="2">
    <source>
        <dbReference type="Proteomes" id="UP000824014"/>
    </source>
</evidence>
<dbReference type="EMBL" id="DXCC01000011">
    <property type="protein sequence ID" value="HIZ15034.1"/>
    <property type="molecule type" value="Genomic_DNA"/>
</dbReference>
<reference evidence="1" key="2">
    <citation type="submission" date="2021-04" db="EMBL/GenBank/DDBJ databases">
        <authorList>
            <person name="Gilroy R."/>
        </authorList>
    </citation>
    <scope>NUCLEOTIDE SEQUENCE</scope>
    <source>
        <strain evidence="1">ChiHjej11B10-19426</strain>
    </source>
</reference>
<name>A0A9D2DDU9_9BACT</name>
<reference evidence="1" key="1">
    <citation type="journal article" date="2021" name="PeerJ">
        <title>Extensive microbial diversity within the chicken gut microbiome revealed by metagenomics and culture.</title>
        <authorList>
            <person name="Gilroy R."/>
            <person name="Ravi A."/>
            <person name="Getino M."/>
            <person name="Pursley I."/>
            <person name="Horton D.L."/>
            <person name="Alikhan N.F."/>
            <person name="Baker D."/>
            <person name="Gharbi K."/>
            <person name="Hall N."/>
            <person name="Watson M."/>
            <person name="Adriaenssens E.M."/>
            <person name="Foster-Nyarko E."/>
            <person name="Jarju S."/>
            <person name="Secka A."/>
            <person name="Antonio M."/>
            <person name="Oren A."/>
            <person name="Chaudhuri R.R."/>
            <person name="La Ragione R."/>
            <person name="Hildebrand F."/>
            <person name="Pallen M.J."/>
        </authorList>
    </citation>
    <scope>NUCLEOTIDE SEQUENCE</scope>
    <source>
        <strain evidence="1">ChiHjej11B10-19426</strain>
    </source>
</reference>
<sequence length="309" mass="36483">MDARTLKKQLGFRLFPSKLDINLDENKAILYIGMEASSVCDNMQEDSSAFEGWIFCIYAPMQDKIKQVELSWQIPNEKDKNTHYNRFLYRVIKMQQHFNWFSVASDNLQELATFRNRYKDVKLVLNQPRIAEKQTDFKEKTEAFFERAFMDEKQFYKGIQFDSFNHQLPVGLFLNSVSQNSSIFPGNKGAIDLWGIRKDEFWIFELKFNNSKVGILSEILFYLWIMEDLFFTRKIAYDPSGKSNTIRDLNRVYDLAQTGISKLHGVLLTDKLHPYIDNRVIDFINKTNQESRILLSVQMYRPRITVKLL</sequence>
<comment type="caution">
    <text evidence="1">The sequence shown here is derived from an EMBL/GenBank/DDBJ whole genome shotgun (WGS) entry which is preliminary data.</text>
</comment>
<gene>
    <name evidence="1" type="ORF">H9816_03875</name>
</gene>
<organism evidence="1 2">
    <name type="scientific">Candidatus Tidjanibacter faecipullorum</name>
    <dbReference type="NCBI Taxonomy" id="2838766"/>
    <lineage>
        <taxon>Bacteria</taxon>
        <taxon>Pseudomonadati</taxon>
        <taxon>Bacteroidota</taxon>
        <taxon>Bacteroidia</taxon>
        <taxon>Bacteroidales</taxon>
        <taxon>Rikenellaceae</taxon>
        <taxon>Tidjanibacter</taxon>
    </lineage>
</organism>
<proteinExistence type="predicted"/>
<dbReference type="Proteomes" id="UP000824014">
    <property type="component" value="Unassembled WGS sequence"/>
</dbReference>
<protein>
    <submittedName>
        <fullName evidence="1">Uncharacterized protein</fullName>
    </submittedName>
</protein>
<evidence type="ECO:0000313" key="1">
    <source>
        <dbReference type="EMBL" id="HIZ15034.1"/>
    </source>
</evidence>